<keyword evidence="1" id="KW-0285">Flavoprotein</keyword>
<sequence>MTVLIAYGTIEGQTAKISRFINKVAFGAGYETRLIDVDQLAGPVSLEDVDHVILAAPVHERRHPKPFEEFLERHHDTLSARRSLLLSVSLKAAFQKGQEDARDYLTEMLMRTNFEPDATALVAGAVRPDSYGYFEREIVQHVVMLGQKIDPRDGLREFTDWDALKTTVTAFLGD</sequence>
<dbReference type="AlphaFoldDB" id="A0A1X7AD70"/>
<evidence type="ECO:0000256" key="1">
    <source>
        <dbReference type="ARBA" id="ARBA00022630"/>
    </source>
</evidence>
<evidence type="ECO:0000259" key="3">
    <source>
        <dbReference type="PROSITE" id="PS50902"/>
    </source>
</evidence>
<organism evidence="4 5">
    <name type="scientific">Ruegeria meonggei</name>
    <dbReference type="NCBI Taxonomy" id="1446476"/>
    <lineage>
        <taxon>Bacteria</taxon>
        <taxon>Pseudomonadati</taxon>
        <taxon>Pseudomonadota</taxon>
        <taxon>Alphaproteobacteria</taxon>
        <taxon>Rhodobacterales</taxon>
        <taxon>Roseobacteraceae</taxon>
        <taxon>Ruegeria</taxon>
    </lineage>
</organism>
<dbReference type="Pfam" id="PF12724">
    <property type="entry name" value="Flavodoxin_5"/>
    <property type="match status" value="1"/>
</dbReference>
<dbReference type="PANTHER" id="PTHR38030">
    <property type="entry name" value="PROTOPORPHYRINOGEN IX DEHYDROGENASE [MENAQUINONE]"/>
    <property type="match status" value="1"/>
</dbReference>
<dbReference type="GO" id="GO:0010181">
    <property type="term" value="F:FMN binding"/>
    <property type="evidence" value="ECO:0007669"/>
    <property type="project" value="InterPro"/>
</dbReference>
<keyword evidence="2" id="KW-0288">FMN</keyword>
<dbReference type="GO" id="GO:0006783">
    <property type="term" value="P:heme biosynthetic process"/>
    <property type="evidence" value="ECO:0007669"/>
    <property type="project" value="TreeGrafter"/>
</dbReference>
<proteinExistence type="predicted"/>
<dbReference type="InterPro" id="IPR026816">
    <property type="entry name" value="Flavodoxin_dom"/>
</dbReference>
<dbReference type="PANTHER" id="PTHR38030:SF2">
    <property type="entry name" value="PROTOPORPHYRINOGEN IX DEHYDROGENASE [QUINONE]"/>
    <property type="match status" value="1"/>
</dbReference>
<dbReference type="InterPro" id="IPR008254">
    <property type="entry name" value="Flavodoxin/NO_synth"/>
</dbReference>
<reference evidence="5" key="1">
    <citation type="submission" date="2017-03" db="EMBL/GenBank/DDBJ databases">
        <authorList>
            <person name="Rodrigo-Torres L."/>
            <person name="Arahal R.D."/>
            <person name="Lucena T."/>
        </authorList>
    </citation>
    <scope>NUCLEOTIDE SEQUENCE [LARGE SCALE GENOMIC DNA]</scope>
    <source>
        <strain evidence="5">CECT 8411</strain>
    </source>
</reference>
<evidence type="ECO:0000313" key="5">
    <source>
        <dbReference type="Proteomes" id="UP000193778"/>
    </source>
</evidence>
<dbReference type="InterPro" id="IPR052200">
    <property type="entry name" value="Protoporphyrinogen_IX_DH"/>
</dbReference>
<keyword evidence="5" id="KW-1185">Reference proteome</keyword>
<dbReference type="GO" id="GO:0070819">
    <property type="term" value="F:menaquinone-dependent protoporphyrinogen oxidase activity"/>
    <property type="evidence" value="ECO:0007669"/>
    <property type="project" value="TreeGrafter"/>
</dbReference>
<protein>
    <submittedName>
        <fullName evidence="4">Protoporphyrinogen IX dehydrogenase [menaquinone]</fullName>
        <ecNumber evidence="4">1.3.5.3</ecNumber>
    </submittedName>
</protein>
<feature type="domain" description="Flavodoxin-like" evidence="3">
    <location>
        <begin position="3"/>
        <end position="174"/>
    </location>
</feature>
<gene>
    <name evidence="4" type="primary">hemG</name>
    <name evidence="4" type="ORF">RUM8411_04411</name>
</gene>
<dbReference type="SUPFAM" id="SSF52218">
    <property type="entry name" value="Flavoproteins"/>
    <property type="match status" value="1"/>
</dbReference>
<evidence type="ECO:0000256" key="2">
    <source>
        <dbReference type="ARBA" id="ARBA00022643"/>
    </source>
</evidence>
<name>A0A1X7AD70_9RHOB</name>
<dbReference type="PROSITE" id="PS50902">
    <property type="entry name" value="FLAVODOXIN_LIKE"/>
    <property type="match status" value="1"/>
</dbReference>
<evidence type="ECO:0000313" key="4">
    <source>
        <dbReference type="EMBL" id="SLN76437.1"/>
    </source>
</evidence>
<dbReference type="Gene3D" id="3.40.50.360">
    <property type="match status" value="1"/>
</dbReference>
<dbReference type="EMBL" id="FWFP01000018">
    <property type="protein sequence ID" value="SLN76437.1"/>
    <property type="molecule type" value="Genomic_DNA"/>
</dbReference>
<dbReference type="Proteomes" id="UP000193778">
    <property type="component" value="Unassembled WGS sequence"/>
</dbReference>
<keyword evidence="4" id="KW-0560">Oxidoreductase</keyword>
<accession>A0A1X7AD70</accession>
<dbReference type="EC" id="1.3.5.3" evidence="4"/>
<dbReference type="OrthoDB" id="9795729at2"/>
<dbReference type="InterPro" id="IPR029039">
    <property type="entry name" value="Flavoprotein-like_sf"/>
</dbReference>
<dbReference type="RefSeq" id="WP_085824832.1">
    <property type="nucleotide sequence ID" value="NZ_FWFP01000018.1"/>
</dbReference>